<dbReference type="Proteomes" id="UP000319383">
    <property type="component" value="Chromosome"/>
</dbReference>
<evidence type="ECO:0000313" key="2">
    <source>
        <dbReference type="EMBL" id="QDU47092.1"/>
    </source>
</evidence>
<dbReference type="KEGG" id="sdyn:Mal52_56200"/>
<feature type="region of interest" description="Disordered" evidence="1">
    <location>
        <begin position="23"/>
        <end position="109"/>
    </location>
</feature>
<protein>
    <submittedName>
        <fullName evidence="2">Uncharacterized protein</fullName>
    </submittedName>
</protein>
<sequence>MTYPIVKAPQGGLAAPVEVPRGTLSQTGIGLEPGTVGAYPVKGCVKRGTPLTPSPSPRGRGGIPSTSPSPSGRGPGWGFSHDSWRSPPNQSLTATRRVNMPRDPIPAEG</sequence>
<evidence type="ECO:0000313" key="3">
    <source>
        <dbReference type="Proteomes" id="UP000319383"/>
    </source>
</evidence>
<feature type="compositionally biased region" description="Polar residues" evidence="1">
    <location>
        <begin position="86"/>
        <end position="96"/>
    </location>
</feature>
<accession>A0A517ZX86</accession>
<keyword evidence="3" id="KW-1185">Reference proteome</keyword>
<name>A0A517ZX86_9PLAN</name>
<evidence type="ECO:0000256" key="1">
    <source>
        <dbReference type="SAM" id="MobiDB-lite"/>
    </source>
</evidence>
<feature type="compositionally biased region" description="Low complexity" evidence="1">
    <location>
        <begin position="63"/>
        <end position="72"/>
    </location>
</feature>
<dbReference type="AlphaFoldDB" id="A0A517ZX86"/>
<gene>
    <name evidence="2" type="ORF">Mal52_56200</name>
</gene>
<organism evidence="2 3">
    <name type="scientific">Symmachiella dynata</name>
    <dbReference type="NCBI Taxonomy" id="2527995"/>
    <lineage>
        <taxon>Bacteria</taxon>
        <taxon>Pseudomonadati</taxon>
        <taxon>Planctomycetota</taxon>
        <taxon>Planctomycetia</taxon>
        <taxon>Planctomycetales</taxon>
        <taxon>Planctomycetaceae</taxon>
        <taxon>Symmachiella</taxon>
    </lineage>
</organism>
<dbReference type="EMBL" id="CP036276">
    <property type="protein sequence ID" value="QDU47092.1"/>
    <property type="molecule type" value="Genomic_DNA"/>
</dbReference>
<proteinExistence type="predicted"/>
<reference evidence="2 3" key="1">
    <citation type="submission" date="2019-02" db="EMBL/GenBank/DDBJ databases">
        <title>Deep-cultivation of Planctomycetes and their phenomic and genomic characterization uncovers novel biology.</title>
        <authorList>
            <person name="Wiegand S."/>
            <person name="Jogler M."/>
            <person name="Boedeker C."/>
            <person name="Pinto D."/>
            <person name="Vollmers J."/>
            <person name="Rivas-Marin E."/>
            <person name="Kohn T."/>
            <person name="Peeters S.H."/>
            <person name="Heuer A."/>
            <person name="Rast P."/>
            <person name="Oberbeckmann S."/>
            <person name="Bunk B."/>
            <person name="Jeske O."/>
            <person name="Meyerdierks A."/>
            <person name="Storesund J.E."/>
            <person name="Kallscheuer N."/>
            <person name="Luecker S."/>
            <person name="Lage O.M."/>
            <person name="Pohl T."/>
            <person name="Merkel B.J."/>
            <person name="Hornburger P."/>
            <person name="Mueller R.-W."/>
            <person name="Bruemmer F."/>
            <person name="Labrenz M."/>
            <person name="Spormann A.M."/>
            <person name="Op den Camp H."/>
            <person name="Overmann J."/>
            <person name="Amann R."/>
            <person name="Jetten M.S.M."/>
            <person name="Mascher T."/>
            <person name="Medema M.H."/>
            <person name="Devos D.P."/>
            <person name="Kaster A.-K."/>
            <person name="Ovreas L."/>
            <person name="Rohde M."/>
            <person name="Galperin M.Y."/>
            <person name="Jogler C."/>
        </authorList>
    </citation>
    <scope>NUCLEOTIDE SEQUENCE [LARGE SCALE GENOMIC DNA]</scope>
    <source>
        <strain evidence="2 3">Mal52</strain>
    </source>
</reference>